<comment type="caution">
    <text evidence="2">The sequence shown here is derived from an EMBL/GenBank/DDBJ whole genome shotgun (WGS) entry which is preliminary data.</text>
</comment>
<reference evidence="2 3" key="1">
    <citation type="submission" date="2020-02" db="EMBL/GenBank/DDBJ databases">
        <title>Shewanella WXL01 sp. nov., a marine bacterium isolated from green algae in Luhuitou Fringing Reef (Northern South China Sea).</title>
        <authorList>
            <person name="Wang X."/>
        </authorList>
    </citation>
    <scope>NUCLEOTIDE SEQUENCE [LARGE SCALE GENOMIC DNA]</scope>
    <source>
        <strain evidence="2 3">MCCC 1A01895</strain>
    </source>
</reference>
<sequence length="169" mass="19186">MTPSQFWALVTRTSATQSSDECVAALKMKLSNLDDDELAAFDKWFGQQLRKSYTWDVWGAAYVVTGCDSEHGFTEFQCFLLSLGEQVYHEVINDPDSLAKLDAWPLVDNYAYPFIEDYDLIAGQIFEDRNGHELPFVPAGTHAPAGKKFNQKPKFLRKSYPLLSQAFPF</sequence>
<dbReference type="InterPro" id="IPR025334">
    <property type="entry name" value="DUF4240"/>
</dbReference>
<name>A0ABS5I0M5_9GAMM</name>
<evidence type="ECO:0000313" key="3">
    <source>
        <dbReference type="Proteomes" id="UP000811844"/>
    </source>
</evidence>
<dbReference type="EMBL" id="JAAIKR010000004">
    <property type="protein sequence ID" value="MBR9727579.1"/>
    <property type="molecule type" value="Genomic_DNA"/>
</dbReference>
<dbReference type="RefSeq" id="WP_153661852.1">
    <property type="nucleotide sequence ID" value="NZ_JAAIKR010000004.1"/>
</dbReference>
<dbReference type="Proteomes" id="UP000811844">
    <property type="component" value="Unassembled WGS sequence"/>
</dbReference>
<evidence type="ECO:0000259" key="1">
    <source>
        <dbReference type="Pfam" id="PF14024"/>
    </source>
</evidence>
<gene>
    <name evidence="2" type="ORF">G3R48_06210</name>
</gene>
<dbReference type="Pfam" id="PF14024">
    <property type="entry name" value="DUF4240"/>
    <property type="match status" value="1"/>
</dbReference>
<feature type="domain" description="DUF4240" evidence="1">
    <location>
        <begin position="1"/>
        <end position="127"/>
    </location>
</feature>
<proteinExistence type="predicted"/>
<evidence type="ECO:0000313" key="2">
    <source>
        <dbReference type="EMBL" id="MBR9727579.1"/>
    </source>
</evidence>
<keyword evidence="3" id="KW-1185">Reference proteome</keyword>
<accession>A0ABS5I0M5</accession>
<organism evidence="2 3">
    <name type="scientific">Shewanella intestini</name>
    <dbReference type="NCBI Taxonomy" id="2017544"/>
    <lineage>
        <taxon>Bacteria</taxon>
        <taxon>Pseudomonadati</taxon>
        <taxon>Pseudomonadota</taxon>
        <taxon>Gammaproteobacteria</taxon>
        <taxon>Alteromonadales</taxon>
        <taxon>Shewanellaceae</taxon>
        <taxon>Shewanella</taxon>
    </lineage>
</organism>
<protein>
    <submittedName>
        <fullName evidence="2">DUF4240 domain-containing protein</fullName>
    </submittedName>
</protein>